<evidence type="ECO:0000313" key="5">
    <source>
        <dbReference type="WBParaSite" id="HPLM_0001250801-mRNA-1"/>
    </source>
</evidence>
<evidence type="ECO:0000256" key="2">
    <source>
        <dbReference type="SAM" id="SignalP"/>
    </source>
</evidence>
<proteinExistence type="predicted"/>
<organism evidence="5">
    <name type="scientific">Haemonchus placei</name>
    <name type="common">Barber's pole worm</name>
    <dbReference type="NCBI Taxonomy" id="6290"/>
    <lineage>
        <taxon>Eukaryota</taxon>
        <taxon>Metazoa</taxon>
        <taxon>Ecdysozoa</taxon>
        <taxon>Nematoda</taxon>
        <taxon>Chromadorea</taxon>
        <taxon>Rhabditida</taxon>
        <taxon>Rhabditina</taxon>
        <taxon>Rhabditomorpha</taxon>
        <taxon>Strongyloidea</taxon>
        <taxon>Trichostrongylidae</taxon>
        <taxon>Haemonchus</taxon>
    </lineage>
</organism>
<reference evidence="3 4" key="2">
    <citation type="submission" date="2018-11" db="EMBL/GenBank/DDBJ databases">
        <authorList>
            <consortium name="Pathogen Informatics"/>
        </authorList>
    </citation>
    <scope>NUCLEOTIDE SEQUENCE [LARGE SCALE GENOMIC DNA]</scope>
    <source>
        <strain evidence="3 4">MHpl1</strain>
    </source>
</reference>
<dbReference type="WBParaSite" id="HPLM_0001250801-mRNA-1">
    <property type="protein sequence ID" value="HPLM_0001250801-mRNA-1"/>
    <property type="gene ID" value="HPLM_0001250801"/>
</dbReference>
<feature type="chain" id="PRO_5043123854" evidence="2">
    <location>
        <begin position="20"/>
        <end position="92"/>
    </location>
</feature>
<feature type="signal peptide" evidence="2">
    <location>
        <begin position="1"/>
        <end position="19"/>
    </location>
</feature>
<dbReference type="OMA" id="PRNIWAN"/>
<reference evidence="5" key="1">
    <citation type="submission" date="2017-02" db="UniProtKB">
        <authorList>
            <consortium name="WormBaseParasite"/>
        </authorList>
    </citation>
    <scope>IDENTIFICATION</scope>
</reference>
<gene>
    <name evidence="3" type="ORF">HPLM_LOCUS12500</name>
</gene>
<dbReference type="AlphaFoldDB" id="A0A0N4WMQ7"/>
<keyword evidence="4" id="KW-1185">Reference proteome</keyword>
<protein>
    <submittedName>
        <fullName evidence="5">Secreted protein</fullName>
    </submittedName>
</protein>
<evidence type="ECO:0000313" key="4">
    <source>
        <dbReference type="Proteomes" id="UP000268014"/>
    </source>
</evidence>
<evidence type="ECO:0000256" key="1">
    <source>
        <dbReference type="SAM" id="MobiDB-lite"/>
    </source>
</evidence>
<accession>A0A0N4WMQ7</accession>
<dbReference type="EMBL" id="UZAF01017883">
    <property type="protein sequence ID" value="VDO45834.1"/>
    <property type="molecule type" value="Genomic_DNA"/>
</dbReference>
<sequence>MFQKHLVLALCLHLCRTLGADTDDAQEIPLHAQMLTGAPLVEYLQKNQNLFQVRSTPTPGFKHKLMDVAFANQNSNPIVNDDNDTGADLPEK</sequence>
<name>A0A0N4WMQ7_HAEPC</name>
<feature type="region of interest" description="Disordered" evidence="1">
    <location>
        <begin position="73"/>
        <end position="92"/>
    </location>
</feature>
<keyword evidence="2" id="KW-0732">Signal</keyword>
<dbReference type="Proteomes" id="UP000268014">
    <property type="component" value="Unassembled WGS sequence"/>
</dbReference>
<evidence type="ECO:0000313" key="3">
    <source>
        <dbReference type="EMBL" id="VDO45834.1"/>
    </source>
</evidence>
<dbReference type="OrthoDB" id="5850821at2759"/>